<dbReference type="InterPro" id="IPR003509">
    <property type="entry name" value="UPF0102_YraN-like"/>
</dbReference>
<comment type="similarity">
    <text evidence="1 2">Belongs to the UPF0102 family.</text>
</comment>
<dbReference type="PANTHER" id="PTHR34039:SF1">
    <property type="entry name" value="UPF0102 PROTEIN YRAN"/>
    <property type="match status" value="1"/>
</dbReference>
<evidence type="ECO:0000256" key="1">
    <source>
        <dbReference type="ARBA" id="ARBA00006738"/>
    </source>
</evidence>
<dbReference type="GO" id="GO:0003676">
    <property type="term" value="F:nucleic acid binding"/>
    <property type="evidence" value="ECO:0007669"/>
    <property type="project" value="InterPro"/>
</dbReference>
<dbReference type="Proteomes" id="UP000312032">
    <property type="component" value="Unassembled WGS sequence"/>
</dbReference>
<dbReference type="PANTHER" id="PTHR34039">
    <property type="entry name" value="UPF0102 PROTEIN YRAN"/>
    <property type="match status" value="1"/>
</dbReference>
<dbReference type="AlphaFoldDB" id="A0A5C4U6A9"/>
<dbReference type="InterPro" id="IPR011856">
    <property type="entry name" value="tRNA_endonuc-like_dom_sf"/>
</dbReference>
<dbReference type="RefSeq" id="WP_139464973.1">
    <property type="nucleotide sequence ID" value="NZ_VDHJ01000003.1"/>
</dbReference>
<evidence type="ECO:0000256" key="2">
    <source>
        <dbReference type="HAMAP-Rule" id="MF_00048"/>
    </source>
</evidence>
<organism evidence="3 4">
    <name type="scientific">Corynebacterium tapiri</name>
    <dbReference type="NCBI Taxonomy" id="1448266"/>
    <lineage>
        <taxon>Bacteria</taxon>
        <taxon>Bacillati</taxon>
        <taxon>Actinomycetota</taxon>
        <taxon>Actinomycetes</taxon>
        <taxon>Mycobacteriales</taxon>
        <taxon>Corynebacteriaceae</taxon>
        <taxon>Corynebacterium</taxon>
    </lineage>
</organism>
<comment type="caution">
    <text evidence="3">The sequence shown here is derived from an EMBL/GenBank/DDBJ whole genome shotgun (WGS) entry which is preliminary data.</text>
</comment>
<name>A0A5C4U6A9_9CORY</name>
<keyword evidence="4" id="KW-1185">Reference proteome</keyword>
<sequence length="112" mass="12160">MKDLATRGEDAAAELYEQVVARNVRYPCGEIDIVARDHDGTVVFVEVKTRSGRGFGGAEAVTARKLARMRRAAARYLAENPANSVRFDVVELIARGSGFELTRYVGVENGAG</sequence>
<protein>
    <recommendedName>
        <fullName evidence="2">UPF0102 protein FHE74_02775</fullName>
    </recommendedName>
</protein>
<proteinExistence type="inferred from homology"/>
<evidence type="ECO:0000313" key="3">
    <source>
        <dbReference type="EMBL" id="TNL99297.1"/>
    </source>
</evidence>
<dbReference type="InterPro" id="IPR011335">
    <property type="entry name" value="Restrct_endonuc-II-like"/>
</dbReference>
<dbReference type="OrthoDB" id="9794876at2"/>
<accession>A0A5C4U6A9</accession>
<dbReference type="HAMAP" id="MF_00048">
    <property type="entry name" value="UPF0102"/>
    <property type="match status" value="1"/>
</dbReference>
<dbReference type="EMBL" id="VDHJ01000003">
    <property type="protein sequence ID" value="TNL99297.1"/>
    <property type="molecule type" value="Genomic_DNA"/>
</dbReference>
<dbReference type="Pfam" id="PF02021">
    <property type="entry name" value="UPF0102"/>
    <property type="match status" value="1"/>
</dbReference>
<evidence type="ECO:0000313" key="4">
    <source>
        <dbReference type="Proteomes" id="UP000312032"/>
    </source>
</evidence>
<dbReference type="Gene3D" id="3.40.1350.10">
    <property type="match status" value="1"/>
</dbReference>
<dbReference type="SUPFAM" id="SSF52980">
    <property type="entry name" value="Restriction endonuclease-like"/>
    <property type="match status" value="1"/>
</dbReference>
<reference evidence="3 4" key="1">
    <citation type="submission" date="2019-06" db="EMBL/GenBank/DDBJ databases">
        <authorList>
            <person name="Li J."/>
        </authorList>
    </citation>
    <scope>NUCLEOTIDE SEQUENCE [LARGE SCALE GENOMIC DNA]</scope>
    <source>
        <strain evidence="3 4">LMG 28165</strain>
    </source>
</reference>
<gene>
    <name evidence="3" type="ORF">FHE74_02775</name>
</gene>